<protein>
    <submittedName>
        <fullName evidence="1">Uncharacterized protein</fullName>
    </submittedName>
</protein>
<accession>A0A8S5T163</accession>
<dbReference type="Pfam" id="PF18907">
    <property type="entry name" value="DUF5662"/>
    <property type="match status" value="1"/>
</dbReference>
<proteinExistence type="predicted"/>
<reference evidence="1" key="1">
    <citation type="journal article" date="2021" name="Proc. Natl. Acad. Sci. U.S.A.">
        <title>A Catalog of Tens of Thousands of Viruses from Human Metagenomes Reveals Hidden Associations with Chronic Diseases.</title>
        <authorList>
            <person name="Tisza M.J."/>
            <person name="Buck C.B."/>
        </authorList>
    </citation>
    <scope>NUCLEOTIDE SEQUENCE</scope>
    <source>
        <strain evidence="1">CtWb16</strain>
    </source>
</reference>
<dbReference type="InterPro" id="IPR043721">
    <property type="entry name" value="DUF5662"/>
</dbReference>
<name>A0A8S5T163_9CAUD</name>
<organism evidence="1">
    <name type="scientific">Myoviridae sp. ctWb16</name>
    <dbReference type="NCBI Taxonomy" id="2827690"/>
    <lineage>
        <taxon>Viruses</taxon>
        <taxon>Duplodnaviria</taxon>
        <taxon>Heunggongvirae</taxon>
        <taxon>Uroviricota</taxon>
        <taxon>Caudoviricetes</taxon>
    </lineage>
</organism>
<sequence>MSNFTNDLHKHKLILRGVLYNLANQLKERADNHDNSKYDKEEKEVFESIDNIKREDFDSYEEYYNCTKPLIQKALDHHYAKNRHHPEHFEHGVEDMNLLDILEMVVDWDSSASCRGTELDTDYSFKRFKITPQLQKIILNTLKILYDEDKK</sequence>
<evidence type="ECO:0000313" key="1">
    <source>
        <dbReference type="EMBL" id="DAF56779.1"/>
    </source>
</evidence>
<dbReference type="EMBL" id="BK032721">
    <property type="protein sequence ID" value="DAF56779.1"/>
    <property type="molecule type" value="Genomic_DNA"/>
</dbReference>